<keyword evidence="2" id="KW-0472">Membrane</keyword>
<dbReference type="EMBL" id="DS113413">
    <property type="protein sequence ID" value="EAY06878.1"/>
    <property type="molecule type" value="Genomic_DNA"/>
</dbReference>
<keyword evidence="2" id="KW-1133">Transmembrane helix</keyword>
<accession>A2EKH0</accession>
<dbReference type="KEGG" id="tva:4764761"/>
<evidence type="ECO:0000256" key="2">
    <source>
        <dbReference type="SAM" id="Phobius"/>
    </source>
</evidence>
<evidence type="ECO:0000313" key="4">
    <source>
        <dbReference type="Proteomes" id="UP000001542"/>
    </source>
</evidence>
<reference evidence="3" key="2">
    <citation type="journal article" date="2007" name="Science">
        <title>Draft genome sequence of the sexually transmitted pathogen Trichomonas vaginalis.</title>
        <authorList>
            <person name="Carlton J.M."/>
            <person name="Hirt R.P."/>
            <person name="Silva J.C."/>
            <person name="Delcher A.L."/>
            <person name="Schatz M."/>
            <person name="Zhao Q."/>
            <person name="Wortman J.R."/>
            <person name="Bidwell S.L."/>
            <person name="Alsmark U.C.M."/>
            <person name="Besteiro S."/>
            <person name="Sicheritz-Ponten T."/>
            <person name="Noel C.J."/>
            <person name="Dacks J.B."/>
            <person name="Foster P.G."/>
            <person name="Simillion C."/>
            <person name="Van de Peer Y."/>
            <person name="Miranda-Saavedra D."/>
            <person name="Barton G.J."/>
            <person name="Westrop G.D."/>
            <person name="Mueller S."/>
            <person name="Dessi D."/>
            <person name="Fiori P.L."/>
            <person name="Ren Q."/>
            <person name="Paulsen I."/>
            <person name="Zhang H."/>
            <person name="Bastida-Corcuera F.D."/>
            <person name="Simoes-Barbosa A."/>
            <person name="Brown M.T."/>
            <person name="Hayes R.D."/>
            <person name="Mukherjee M."/>
            <person name="Okumura C.Y."/>
            <person name="Schneider R."/>
            <person name="Smith A.J."/>
            <person name="Vanacova S."/>
            <person name="Villalvazo M."/>
            <person name="Haas B.J."/>
            <person name="Pertea M."/>
            <person name="Feldblyum T.V."/>
            <person name="Utterback T.R."/>
            <person name="Shu C.L."/>
            <person name="Osoegawa K."/>
            <person name="de Jong P.J."/>
            <person name="Hrdy I."/>
            <person name="Horvathova L."/>
            <person name="Zubacova Z."/>
            <person name="Dolezal P."/>
            <person name="Malik S.B."/>
            <person name="Logsdon J.M. Jr."/>
            <person name="Henze K."/>
            <person name="Gupta A."/>
            <person name="Wang C.C."/>
            <person name="Dunne R.L."/>
            <person name="Upcroft J.A."/>
            <person name="Upcroft P."/>
            <person name="White O."/>
            <person name="Salzberg S.L."/>
            <person name="Tang P."/>
            <person name="Chiu C.-H."/>
            <person name="Lee Y.-S."/>
            <person name="Embley T.M."/>
            <person name="Coombs G.H."/>
            <person name="Mottram J.C."/>
            <person name="Tachezy J."/>
            <person name="Fraser-Liggett C.M."/>
            <person name="Johnson P.J."/>
        </authorList>
    </citation>
    <scope>NUCLEOTIDE SEQUENCE [LARGE SCALE GENOMIC DNA]</scope>
    <source>
        <strain evidence="3">G3</strain>
    </source>
</reference>
<dbReference type="PANTHER" id="PTHR46155">
    <property type="entry name" value="BIFUNCTIONAL INHIBITOR/LIPID-TRANSFER PROTEIN/SEED STORAGE 2S ALBUMIN SUPERFAMILY PROTEIN"/>
    <property type="match status" value="1"/>
</dbReference>
<keyword evidence="4" id="KW-1185">Reference proteome</keyword>
<dbReference type="Proteomes" id="UP000001542">
    <property type="component" value="Unassembled WGS sequence"/>
</dbReference>
<name>A2EKH0_TRIV3</name>
<dbReference type="VEuPathDB" id="TrichDB:TVAG_340570"/>
<protein>
    <submittedName>
        <fullName evidence="3">Uncharacterized protein</fullName>
    </submittedName>
</protein>
<dbReference type="AlphaFoldDB" id="A2EKH0"/>
<proteinExistence type="predicted"/>
<reference evidence="3" key="1">
    <citation type="submission" date="2006-10" db="EMBL/GenBank/DDBJ databases">
        <authorList>
            <person name="Amadeo P."/>
            <person name="Zhao Q."/>
            <person name="Wortman J."/>
            <person name="Fraser-Liggett C."/>
            <person name="Carlton J."/>
        </authorList>
    </citation>
    <scope>NUCLEOTIDE SEQUENCE</scope>
    <source>
        <strain evidence="3">G3</strain>
    </source>
</reference>
<dbReference type="VEuPathDB" id="TrichDB:TVAGG3_0979480"/>
<keyword evidence="2" id="KW-0812">Transmembrane</keyword>
<evidence type="ECO:0000313" key="3">
    <source>
        <dbReference type="EMBL" id="EAY06878.1"/>
    </source>
</evidence>
<dbReference type="RefSeq" id="XP_001319101.1">
    <property type="nucleotide sequence ID" value="XM_001319066.1"/>
</dbReference>
<dbReference type="InParanoid" id="A2EKH0"/>
<feature type="transmembrane region" description="Helical" evidence="2">
    <location>
        <begin position="670"/>
        <end position="693"/>
    </location>
</feature>
<organism evidence="3 4">
    <name type="scientific">Trichomonas vaginalis (strain ATCC PRA-98 / G3)</name>
    <dbReference type="NCBI Taxonomy" id="412133"/>
    <lineage>
        <taxon>Eukaryota</taxon>
        <taxon>Metamonada</taxon>
        <taxon>Parabasalia</taxon>
        <taxon>Trichomonadida</taxon>
        <taxon>Trichomonadidae</taxon>
        <taxon>Trichomonas</taxon>
    </lineage>
</organism>
<dbReference type="PANTHER" id="PTHR46155:SF1">
    <property type="entry name" value="BIFUNCTIONAL INHIBITOR_LIPID-TRANSFER PROTEIN_SEED STORAGE 2S ALBUMIN SUPERFAMILY PROTEIN"/>
    <property type="match status" value="1"/>
</dbReference>
<evidence type="ECO:0000256" key="1">
    <source>
        <dbReference type="SAM" id="MobiDB-lite"/>
    </source>
</evidence>
<feature type="region of interest" description="Disordered" evidence="1">
    <location>
        <begin position="708"/>
        <end position="752"/>
    </location>
</feature>
<sequence>MLVSFLIYLSRSKEITIVSETGLNFNQVYNATAGFYVYYPNSGNCWDRGICVIKNVYGGTIPYRWSGTFKTDFDILYNGEWTTYRRTGWWPVFEVDNNGVQIPIQGVFGGVAKSSGVQVRTKVSKPFEDLGRASNFLLIEFMAKCIDGYPHKISIATYADIMIRASDNADIVWYGEPGQKRGFTMYDIMNTGRIFTVITRQAYGVNDVDNLWFGNWDWRGNLHYWEDRRPNEGNFTNHIDSAFSLGWKNRDLYPDNGEVSFGVLLGLGKGIVKPPRVEVDETNFKHLYKPKEKISIDIKVYDEDRLYNSTLYYNFNGKNNNFTNVTYGKTYTINNITLGTTGRYSFYCYAKDTADLVSNNYTRDFLVDEAPILTILNGLAEKYTDSASFIVQGKVWDDTWAELKFRVDNSFYFRIDNGSRLNCYRSEKPFLKEFSLRTEGVPYGWHRLYIWAEDEYGIKSNEYEHRFEYVKMNPPSLEIVPNNYPTEYYYDREIEIELAYYDKDVGDTYTIFYRPPTLGDLESDIQLYSNVSDGQRRKMNFTYKVPRLSEGSHFIKFIIKDDKGLSSPYKTFNFTMKYYPIATATIPEPWNPQTVDPSYTGAQTHSETFFHSCTIVLDSNGNDAYSCTITTTYIFVETNAKTPTPSASTIDNGAFIESGGGKSNNKKKNIYLIIGVAAGIVALAAIIAGIIIAKEAAKHAAEFEFDPEKGEFIEDPGVSQENDNPIYDENANDDPFKNDFDEQPEEASNLME</sequence>
<gene>
    <name evidence="3" type="ORF">TVAG_340570</name>
</gene>